<protein>
    <submittedName>
        <fullName evidence="1">Uncharacterized protein</fullName>
    </submittedName>
</protein>
<dbReference type="Proteomes" id="UP000322783">
    <property type="component" value="Unassembled WGS sequence"/>
</dbReference>
<name>A0A5D6WG42_9FIRM</name>
<accession>A0A5D6WG42</accession>
<sequence length="629" mass="73741">MEHNRPTLQNEADSTDYSIQSKNQFDFSKVNKDDYLTKPNKEQLHRYEMSEHALLDISRILSPVKKHHDKQETISAKERKLAESRQIIHDFLRNKCPIKSCSYRNEFPCESIHEYCIYKYINFYKAMLFKFDDNLFFKSMQNNWNFDLVCDANTPYDSEKFGDLHVLKSIYYLIKIDNIYPLSKGEICYGEIIDAIHQNITQYIISKSDNFIFSQANKNTKLFFESKQCIAKNFINTYFPMSEQGYILSINTISGLYKNAARNSRFGSNRDKKYERLYSYLDTICASNKSLLDAFAVLLAKIYCGRAFVSCIDKSKHHCTLIITRNTEFIKNFFNDIIAIAPTNSLNKEQYDLENKIHFTKYTCRELANEENLSELIYYKLIGNIANIDDSTFDYDATVLKKIISGDLLTQNDDVVENLYYRSNCHYVFIRPSLDDSFVKDLLPISDVIDLSESDLDRPYDTQLAFYERFFMVTTFVEYGIELMNTGEREVKVYDPEFYLKEFTGRYVTSSDNDEDFIYQKSSKDEQGPGLYDFFTTFLDAYGYNSTIKINNFKKFITTKYNTECKRAPGHDTRSAFFNIIFDEEKFNSDMKELNNPSNNPHKDTSSDFMNCLTNLIQQHHDKLLQNGS</sequence>
<organism evidence="1 2">
    <name type="scientific">Selenomonas caprae</name>
    <dbReference type="NCBI Taxonomy" id="2606905"/>
    <lineage>
        <taxon>Bacteria</taxon>
        <taxon>Bacillati</taxon>
        <taxon>Bacillota</taxon>
        <taxon>Negativicutes</taxon>
        <taxon>Selenomonadales</taxon>
        <taxon>Selenomonadaceae</taxon>
        <taxon>Selenomonas</taxon>
    </lineage>
</organism>
<dbReference type="RefSeq" id="WP_149189595.1">
    <property type="nucleotide sequence ID" value="NZ_VTOZ01000025.1"/>
</dbReference>
<reference evidence="1 2" key="1">
    <citation type="submission" date="2019-08" db="EMBL/GenBank/DDBJ databases">
        <title>Selenomonas sp. mPRGC5 and Selenomonas sp. mPRGC8 isolated from ruminal fluid of dairy goat (Capra hircus).</title>
        <authorList>
            <person name="Poothong S."/>
            <person name="Nuengjamnong C."/>
            <person name="Tanasupawat S."/>
        </authorList>
    </citation>
    <scope>NUCLEOTIDE SEQUENCE [LARGE SCALE GENOMIC DNA]</scope>
    <source>
        <strain evidence="2">mPRGC8</strain>
    </source>
</reference>
<dbReference type="EMBL" id="VTOZ01000025">
    <property type="protein sequence ID" value="TYZ27531.1"/>
    <property type="molecule type" value="Genomic_DNA"/>
</dbReference>
<gene>
    <name evidence="1" type="ORF">FZ041_11040</name>
</gene>
<proteinExistence type="predicted"/>
<keyword evidence="2" id="KW-1185">Reference proteome</keyword>
<comment type="caution">
    <text evidence="1">The sequence shown here is derived from an EMBL/GenBank/DDBJ whole genome shotgun (WGS) entry which is preliminary data.</text>
</comment>
<evidence type="ECO:0000313" key="1">
    <source>
        <dbReference type="EMBL" id="TYZ27531.1"/>
    </source>
</evidence>
<evidence type="ECO:0000313" key="2">
    <source>
        <dbReference type="Proteomes" id="UP000322783"/>
    </source>
</evidence>
<dbReference type="AlphaFoldDB" id="A0A5D6WG42"/>